<sequence>DEETRYIDNSNDALDIRPEQYINLRVIAKLIAIDTMSTNNKERKRANTSETGSLLSEDSVAKDKKLQEEQDK</sequence>
<feature type="region of interest" description="Disordered" evidence="1">
    <location>
        <begin position="37"/>
        <end position="72"/>
    </location>
</feature>
<comment type="caution">
    <text evidence="2">The sequence shown here is derived from an EMBL/GenBank/DDBJ whole genome shotgun (WGS) entry which is preliminary data.</text>
</comment>
<name>A0A9N9P605_9GLOM</name>
<feature type="non-terminal residue" evidence="2">
    <location>
        <position position="72"/>
    </location>
</feature>
<feature type="non-terminal residue" evidence="2">
    <location>
        <position position="1"/>
    </location>
</feature>
<organism evidence="2 3">
    <name type="scientific">Racocetra fulgida</name>
    <dbReference type="NCBI Taxonomy" id="60492"/>
    <lineage>
        <taxon>Eukaryota</taxon>
        <taxon>Fungi</taxon>
        <taxon>Fungi incertae sedis</taxon>
        <taxon>Mucoromycota</taxon>
        <taxon>Glomeromycotina</taxon>
        <taxon>Glomeromycetes</taxon>
        <taxon>Diversisporales</taxon>
        <taxon>Gigasporaceae</taxon>
        <taxon>Racocetra</taxon>
    </lineage>
</organism>
<feature type="compositionally biased region" description="Basic and acidic residues" evidence="1">
    <location>
        <begin position="59"/>
        <end position="72"/>
    </location>
</feature>
<dbReference type="AlphaFoldDB" id="A0A9N9P605"/>
<evidence type="ECO:0000313" key="2">
    <source>
        <dbReference type="EMBL" id="CAG8793014.1"/>
    </source>
</evidence>
<evidence type="ECO:0000313" key="3">
    <source>
        <dbReference type="Proteomes" id="UP000789396"/>
    </source>
</evidence>
<proteinExistence type="predicted"/>
<gene>
    <name evidence="2" type="ORF">RFULGI_LOCUS16936</name>
</gene>
<protein>
    <submittedName>
        <fullName evidence="2">823_t:CDS:1</fullName>
    </submittedName>
</protein>
<dbReference type="Proteomes" id="UP000789396">
    <property type="component" value="Unassembled WGS sequence"/>
</dbReference>
<keyword evidence="3" id="KW-1185">Reference proteome</keyword>
<reference evidence="2" key="1">
    <citation type="submission" date="2021-06" db="EMBL/GenBank/DDBJ databases">
        <authorList>
            <person name="Kallberg Y."/>
            <person name="Tangrot J."/>
            <person name="Rosling A."/>
        </authorList>
    </citation>
    <scope>NUCLEOTIDE SEQUENCE</scope>
    <source>
        <strain evidence="2">IN212</strain>
    </source>
</reference>
<accession>A0A9N9P605</accession>
<evidence type="ECO:0000256" key="1">
    <source>
        <dbReference type="SAM" id="MobiDB-lite"/>
    </source>
</evidence>
<dbReference type="EMBL" id="CAJVPZ010063200">
    <property type="protein sequence ID" value="CAG8793014.1"/>
    <property type="molecule type" value="Genomic_DNA"/>
</dbReference>